<proteinExistence type="predicted"/>
<dbReference type="InterPro" id="IPR011330">
    <property type="entry name" value="Glyco_hydro/deAcase_b/a-brl"/>
</dbReference>
<dbReference type="InterPro" id="IPR050248">
    <property type="entry name" value="Polysacc_deacetylase_ArnD"/>
</dbReference>
<gene>
    <name evidence="3" type="primary">pgdA_2</name>
    <name evidence="3" type="ORF">Pmgp_03741</name>
</gene>
<keyword evidence="4" id="KW-1185">Reference proteome</keyword>
<keyword evidence="3" id="KW-0378">Hydrolase</keyword>
<dbReference type="SUPFAM" id="SSF88713">
    <property type="entry name" value="Glycoside hydrolase/deacetylase"/>
    <property type="match status" value="1"/>
</dbReference>
<comment type="caution">
    <text evidence="3">The sequence shown here is derived from an EMBL/GenBank/DDBJ whole genome shotgun (WGS) entry which is preliminary data.</text>
</comment>
<dbReference type="RefSeq" id="WP_134216152.1">
    <property type="nucleotide sequence ID" value="NZ_QFFZ01000096.1"/>
</dbReference>
<feature type="domain" description="NodB homology" evidence="2">
    <location>
        <begin position="51"/>
        <end position="226"/>
    </location>
</feature>
<evidence type="ECO:0000259" key="2">
    <source>
        <dbReference type="PROSITE" id="PS51677"/>
    </source>
</evidence>
<dbReference type="GO" id="GO:0005975">
    <property type="term" value="P:carbohydrate metabolic process"/>
    <property type="evidence" value="ECO:0007669"/>
    <property type="project" value="InterPro"/>
</dbReference>
<accession>A0A4Y7RCH7</accession>
<evidence type="ECO:0000313" key="4">
    <source>
        <dbReference type="Proteomes" id="UP000297597"/>
    </source>
</evidence>
<evidence type="ECO:0000256" key="1">
    <source>
        <dbReference type="SAM" id="Phobius"/>
    </source>
</evidence>
<dbReference type="GO" id="GO:0016020">
    <property type="term" value="C:membrane"/>
    <property type="evidence" value="ECO:0007669"/>
    <property type="project" value="TreeGrafter"/>
</dbReference>
<dbReference type="Pfam" id="PF01522">
    <property type="entry name" value="Polysacc_deac_1"/>
    <property type="match status" value="1"/>
</dbReference>
<protein>
    <submittedName>
        <fullName evidence="3">Peptidoglycan-N-acetylglucosamine deacetylase</fullName>
        <ecNumber evidence="3">3.5.1.104</ecNumber>
    </submittedName>
</protein>
<sequence>MITIFLPKRKIYCAVFLFSALLLISGILIITLGKQEKVALATVYQGSDKEKKISLTFNVVWGEEFIPPIIECLKEYNVTATFFLGGQWADDFPQLAGQIAAGNEVGNHGYAHLHQERLSKEDNITEIKKAETSIFKATGIKTNLFAPPYGEQGEIIKKSAVEAGYTTIFWSIDTIDWQRPDPSVIVSRVLDKAQNGAIVLMHPTAPTVQALPQIIKELKRQGYDLVKVSVLLQGLKEEGGSETGSQNSEYRIREKE</sequence>
<dbReference type="Proteomes" id="UP000297597">
    <property type="component" value="Unassembled WGS sequence"/>
</dbReference>
<dbReference type="AlphaFoldDB" id="A0A4Y7RCH7"/>
<keyword evidence="1" id="KW-0472">Membrane</keyword>
<dbReference type="PANTHER" id="PTHR10587">
    <property type="entry name" value="GLYCOSYL TRANSFERASE-RELATED"/>
    <property type="match status" value="1"/>
</dbReference>
<name>A0A4Y7RCH7_9FIRM</name>
<dbReference type="PANTHER" id="PTHR10587:SF80">
    <property type="entry name" value="CHITOOLIGOSACCHARIDE DEACETYLASE"/>
    <property type="match status" value="1"/>
</dbReference>
<organism evidence="3 4">
    <name type="scientific">Pelotomaculum propionicicum</name>
    <dbReference type="NCBI Taxonomy" id="258475"/>
    <lineage>
        <taxon>Bacteria</taxon>
        <taxon>Bacillati</taxon>
        <taxon>Bacillota</taxon>
        <taxon>Clostridia</taxon>
        <taxon>Eubacteriales</taxon>
        <taxon>Desulfotomaculaceae</taxon>
        <taxon>Pelotomaculum</taxon>
    </lineage>
</organism>
<keyword evidence="1" id="KW-1133">Transmembrane helix</keyword>
<dbReference type="EMBL" id="QFFZ01000096">
    <property type="protein sequence ID" value="TEB06423.1"/>
    <property type="molecule type" value="Genomic_DNA"/>
</dbReference>
<dbReference type="OrthoDB" id="61520at2"/>
<dbReference type="CDD" id="cd10950">
    <property type="entry name" value="CE4_BsYlxY_like"/>
    <property type="match status" value="1"/>
</dbReference>
<feature type="transmembrane region" description="Helical" evidence="1">
    <location>
        <begin position="12"/>
        <end position="33"/>
    </location>
</feature>
<keyword evidence="1" id="KW-0812">Transmembrane</keyword>
<dbReference type="EC" id="3.5.1.104" evidence="3"/>
<evidence type="ECO:0000313" key="3">
    <source>
        <dbReference type="EMBL" id="TEB06423.1"/>
    </source>
</evidence>
<dbReference type="GO" id="GO:0016810">
    <property type="term" value="F:hydrolase activity, acting on carbon-nitrogen (but not peptide) bonds"/>
    <property type="evidence" value="ECO:0007669"/>
    <property type="project" value="InterPro"/>
</dbReference>
<dbReference type="PROSITE" id="PS51677">
    <property type="entry name" value="NODB"/>
    <property type="match status" value="1"/>
</dbReference>
<dbReference type="Gene3D" id="3.20.20.370">
    <property type="entry name" value="Glycoside hydrolase/deacetylase"/>
    <property type="match status" value="1"/>
</dbReference>
<dbReference type="InterPro" id="IPR002509">
    <property type="entry name" value="NODB_dom"/>
</dbReference>
<reference evidence="3 4" key="1">
    <citation type="journal article" date="2018" name="Environ. Microbiol.">
        <title>Novel energy conservation strategies and behaviour of Pelotomaculum schinkii driving syntrophic propionate catabolism.</title>
        <authorList>
            <person name="Hidalgo-Ahumada C.A.P."/>
            <person name="Nobu M.K."/>
            <person name="Narihiro T."/>
            <person name="Tamaki H."/>
            <person name="Liu W.T."/>
            <person name="Kamagata Y."/>
            <person name="Stams A.J.M."/>
            <person name="Imachi H."/>
            <person name="Sousa D.Z."/>
        </authorList>
    </citation>
    <scope>NUCLEOTIDE SEQUENCE [LARGE SCALE GENOMIC DNA]</scope>
    <source>
        <strain evidence="3 4">MGP</strain>
    </source>
</reference>